<evidence type="ECO:0000256" key="2">
    <source>
        <dbReference type="ARBA" id="ARBA00022448"/>
    </source>
</evidence>
<keyword evidence="5 7" id="KW-1133">Transmembrane helix</keyword>
<evidence type="ECO:0000313" key="10">
    <source>
        <dbReference type="Proteomes" id="UP000070376"/>
    </source>
</evidence>
<feature type="transmembrane region" description="Helical" evidence="7">
    <location>
        <begin position="142"/>
        <end position="162"/>
    </location>
</feature>
<feature type="transmembrane region" description="Helical" evidence="7">
    <location>
        <begin position="273"/>
        <end position="294"/>
    </location>
</feature>
<organism evidence="9 10">
    <name type="scientific">Heyndrickxia coagulans</name>
    <name type="common">Weizmannia coagulans</name>
    <dbReference type="NCBI Taxonomy" id="1398"/>
    <lineage>
        <taxon>Bacteria</taxon>
        <taxon>Bacillati</taxon>
        <taxon>Bacillota</taxon>
        <taxon>Bacilli</taxon>
        <taxon>Bacillales</taxon>
        <taxon>Bacillaceae</taxon>
        <taxon>Heyndrickxia</taxon>
    </lineage>
</organism>
<dbReference type="InterPro" id="IPR011701">
    <property type="entry name" value="MFS"/>
</dbReference>
<reference evidence="10" key="1">
    <citation type="submission" date="2016-01" db="EMBL/GenBank/DDBJ databases">
        <authorList>
            <person name="Mitreva M."/>
            <person name="Pepin K.H."/>
            <person name="Mihindukulasuriya K.A."/>
            <person name="Fulton R."/>
            <person name="Fronick C."/>
            <person name="O'Laughlin M."/>
            <person name="Miner T."/>
            <person name="Herter B."/>
            <person name="Rosa B.A."/>
            <person name="Cordes M."/>
            <person name="Tomlinson C."/>
            <person name="Wollam A."/>
            <person name="Palsikar V.B."/>
            <person name="Mardis E.R."/>
            <person name="Wilson R.K."/>
        </authorList>
    </citation>
    <scope>NUCLEOTIDE SEQUENCE [LARGE SCALE GENOMIC DNA]</scope>
    <source>
        <strain evidence="10">GED7749B</strain>
    </source>
</reference>
<feature type="transmembrane region" description="Helical" evidence="7">
    <location>
        <begin position="168"/>
        <end position="189"/>
    </location>
</feature>
<dbReference type="Pfam" id="PF07690">
    <property type="entry name" value="MFS_1"/>
    <property type="match status" value="1"/>
</dbReference>
<dbReference type="InterPro" id="IPR050382">
    <property type="entry name" value="MFS_Na/Anion_cotransporter"/>
</dbReference>
<comment type="subcellular location">
    <subcellularLocation>
        <location evidence="1">Cell membrane</location>
        <topology evidence="1">Multi-pass membrane protein</topology>
    </subcellularLocation>
</comment>
<evidence type="ECO:0000256" key="5">
    <source>
        <dbReference type="ARBA" id="ARBA00022989"/>
    </source>
</evidence>
<dbReference type="Proteomes" id="UP000070376">
    <property type="component" value="Unassembled WGS sequence"/>
</dbReference>
<feature type="transmembrane region" description="Helical" evidence="7">
    <location>
        <begin position="306"/>
        <end position="323"/>
    </location>
</feature>
<dbReference type="GO" id="GO:0005886">
    <property type="term" value="C:plasma membrane"/>
    <property type="evidence" value="ECO:0007669"/>
    <property type="project" value="UniProtKB-SubCell"/>
</dbReference>
<keyword evidence="3" id="KW-1003">Cell membrane</keyword>
<dbReference type="PANTHER" id="PTHR11662">
    <property type="entry name" value="SOLUTE CARRIER FAMILY 17"/>
    <property type="match status" value="1"/>
</dbReference>
<dbReference type="InterPro" id="IPR000849">
    <property type="entry name" value="Sugar_P_transporter"/>
</dbReference>
<feature type="transmembrane region" description="Helical" evidence="7">
    <location>
        <begin position="12"/>
        <end position="28"/>
    </location>
</feature>
<evidence type="ECO:0000256" key="7">
    <source>
        <dbReference type="SAM" id="Phobius"/>
    </source>
</evidence>
<dbReference type="PATRIC" id="fig|1398.22.peg.1172"/>
<evidence type="ECO:0000259" key="8">
    <source>
        <dbReference type="PROSITE" id="PS50850"/>
    </source>
</evidence>
<dbReference type="EMBL" id="LRPN01000034">
    <property type="protein sequence ID" value="KWZ83824.1"/>
    <property type="molecule type" value="Genomic_DNA"/>
</dbReference>
<feature type="transmembrane region" description="Helical" evidence="7">
    <location>
        <begin position="49"/>
        <end position="73"/>
    </location>
</feature>
<feature type="transmembrane region" description="Helical" evidence="7">
    <location>
        <begin position="232"/>
        <end position="253"/>
    </location>
</feature>
<dbReference type="InterPro" id="IPR036259">
    <property type="entry name" value="MFS_trans_sf"/>
</dbReference>
<evidence type="ECO:0000256" key="6">
    <source>
        <dbReference type="ARBA" id="ARBA00023136"/>
    </source>
</evidence>
<evidence type="ECO:0000256" key="4">
    <source>
        <dbReference type="ARBA" id="ARBA00022692"/>
    </source>
</evidence>
<dbReference type="PROSITE" id="PS50850">
    <property type="entry name" value="MFS"/>
    <property type="match status" value="1"/>
</dbReference>
<feature type="transmembrane region" description="Helical" evidence="7">
    <location>
        <begin position="364"/>
        <end position="387"/>
    </location>
</feature>
<keyword evidence="2" id="KW-0813">Transport</keyword>
<dbReference type="SUPFAM" id="SSF103473">
    <property type="entry name" value="MFS general substrate transporter"/>
    <property type="match status" value="1"/>
</dbReference>
<dbReference type="GO" id="GO:0022857">
    <property type="term" value="F:transmembrane transporter activity"/>
    <property type="evidence" value="ECO:0007669"/>
    <property type="project" value="InterPro"/>
</dbReference>
<feature type="transmembrane region" description="Helical" evidence="7">
    <location>
        <begin position="79"/>
        <end position="99"/>
    </location>
</feature>
<sequence length="433" mass="47273">MNAALKKRSNVRWGVFTLVFLATAINYLDRSNMSVAGTTIMGDLHLSKVEFGVLSSAFFWSYTLMQIPVGAIVDRLGARLTYAIAVIWWSLAQMGVAVARSFGALIGMRVLMGIGEAPVFPTNARIIADWLPSKERGLANGLSSMGMAVGAGLMTPVVAWIVETFGWGVSFIVTGLLGLLWTLAWLVIFRNKPEDSNASKEEIEYIRSEQLQEEVQPKSGFKWYQFLKKRNVWVLLYGLFAQDYLLFLILTWLPTYLVVAKHMTLIKAGFNSILPWVVAAIGAIVGGKLSDYLIQRGWSSINARRFVLTVGTLLCAVIIPAAFTESIPLALTLISIAMGGMMLANSNVWAVLADIAPRDSIGILSGLQNFVGNISGWIAPIITGYLADKLHNFILALVIAGIVAIVGAIGYAFFLKNDDENKNGALINNKFAK</sequence>
<dbReference type="Gene3D" id="1.20.1250.20">
    <property type="entry name" value="MFS general substrate transporter like domains"/>
    <property type="match status" value="2"/>
</dbReference>
<feature type="transmembrane region" description="Helical" evidence="7">
    <location>
        <begin position="329"/>
        <end position="352"/>
    </location>
</feature>
<keyword evidence="6 7" id="KW-0472">Membrane</keyword>
<keyword evidence="4 7" id="KW-0812">Transmembrane</keyword>
<dbReference type="CDD" id="cd17319">
    <property type="entry name" value="MFS_ExuT_GudP_like"/>
    <property type="match status" value="1"/>
</dbReference>
<dbReference type="InterPro" id="IPR020846">
    <property type="entry name" value="MFS_dom"/>
</dbReference>
<proteinExistence type="predicted"/>
<accession>A0A133KW30</accession>
<gene>
    <name evidence="9" type="ORF">HMPREF3213_01160</name>
</gene>
<feature type="transmembrane region" description="Helical" evidence="7">
    <location>
        <begin position="393"/>
        <end position="414"/>
    </location>
</feature>
<evidence type="ECO:0000313" key="9">
    <source>
        <dbReference type="EMBL" id="KWZ83824.1"/>
    </source>
</evidence>
<name>A0A133KW30_HEYCO</name>
<dbReference type="PIRSF" id="PIRSF002808">
    <property type="entry name" value="Hexose_phosphate_transp"/>
    <property type="match status" value="1"/>
</dbReference>
<feature type="domain" description="Major facilitator superfamily (MFS) profile" evidence="8">
    <location>
        <begin position="15"/>
        <end position="419"/>
    </location>
</feature>
<evidence type="ECO:0000256" key="1">
    <source>
        <dbReference type="ARBA" id="ARBA00004651"/>
    </source>
</evidence>
<protein>
    <submittedName>
        <fullName evidence="9">Transporter, major facilitator family protein</fullName>
    </submittedName>
</protein>
<comment type="caution">
    <text evidence="9">The sequence shown here is derived from an EMBL/GenBank/DDBJ whole genome shotgun (WGS) entry which is preliminary data.</text>
</comment>
<dbReference type="AlphaFoldDB" id="A0A133KW30"/>
<evidence type="ECO:0000256" key="3">
    <source>
        <dbReference type="ARBA" id="ARBA00022475"/>
    </source>
</evidence>
<dbReference type="PANTHER" id="PTHR11662:SF399">
    <property type="entry name" value="FI19708P1-RELATED"/>
    <property type="match status" value="1"/>
</dbReference>